<name>A0A094K588_ANTCR</name>
<dbReference type="GO" id="GO:0004862">
    <property type="term" value="F:cAMP-dependent protein kinase inhibitor activity"/>
    <property type="evidence" value="ECO:0007669"/>
    <property type="project" value="InterPro"/>
</dbReference>
<proteinExistence type="inferred from homology"/>
<feature type="non-terminal residue" evidence="4">
    <location>
        <position position="52"/>
    </location>
</feature>
<keyword evidence="3" id="KW-0649">Protein kinase inhibitor</keyword>
<dbReference type="InterPro" id="IPR004171">
    <property type="entry name" value="cAMP_dep_PKI"/>
</dbReference>
<accession>A0A094K588</accession>
<reference evidence="4 5" key="1">
    <citation type="submission" date="2014-04" db="EMBL/GenBank/DDBJ databases">
        <title>Genome evolution of avian class.</title>
        <authorList>
            <person name="Zhang G."/>
            <person name="Li C."/>
        </authorList>
    </citation>
    <scope>NUCLEOTIDE SEQUENCE [LARGE SCALE GENOMIC DNA]</scope>
    <source>
        <strain evidence="4">BGI_N321</strain>
    </source>
</reference>
<evidence type="ECO:0000313" key="5">
    <source>
        <dbReference type="Proteomes" id="UP000053620"/>
    </source>
</evidence>
<organism evidence="4 5">
    <name type="scientific">Antrostomus carolinensis</name>
    <name type="common">Chuck-will's-widow</name>
    <name type="synonym">Caprimulgus carolinensis</name>
    <dbReference type="NCBI Taxonomy" id="279965"/>
    <lineage>
        <taxon>Eukaryota</taxon>
        <taxon>Metazoa</taxon>
        <taxon>Chordata</taxon>
        <taxon>Craniata</taxon>
        <taxon>Vertebrata</taxon>
        <taxon>Euteleostomi</taxon>
        <taxon>Archelosauria</taxon>
        <taxon>Archosauria</taxon>
        <taxon>Dinosauria</taxon>
        <taxon>Saurischia</taxon>
        <taxon>Theropoda</taxon>
        <taxon>Coelurosauria</taxon>
        <taxon>Aves</taxon>
        <taxon>Neognathae</taxon>
        <taxon>Neoaves</taxon>
        <taxon>Strisores</taxon>
        <taxon>Caprimulgiformes</taxon>
        <taxon>Caprimulgidae</taxon>
        <taxon>Antrostomus</taxon>
    </lineage>
</organism>
<keyword evidence="5" id="KW-1185">Reference proteome</keyword>
<evidence type="ECO:0000256" key="1">
    <source>
        <dbReference type="ARBA" id="ARBA00002844"/>
    </source>
</evidence>
<dbReference type="Pfam" id="PF02827">
    <property type="entry name" value="PKI"/>
    <property type="match status" value="1"/>
</dbReference>
<protein>
    <submittedName>
        <fullName evidence="4">cAMP-dependent protein kinase inhibitor gamma</fullName>
    </submittedName>
</protein>
<comment type="function">
    <text evidence="1">Extremely potent competitive inhibitor of cAMP-dependent protein kinase activity, this protein interacts with the catalytic subunit of the enzyme after the cAMP-induced dissociation of its regulatory chains.</text>
</comment>
<dbReference type="AlphaFoldDB" id="A0A094K588"/>
<evidence type="ECO:0000256" key="3">
    <source>
        <dbReference type="ARBA" id="ARBA00023013"/>
    </source>
</evidence>
<evidence type="ECO:0000256" key="2">
    <source>
        <dbReference type="ARBA" id="ARBA00006393"/>
    </source>
</evidence>
<dbReference type="EMBL" id="KL341344">
    <property type="protein sequence ID" value="KFZ53132.1"/>
    <property type="molecule type" value="Genomic_DNA"/>
</dbReference>
<dbReference type="Proteomes" id="UP000053620">
    <property type="component" value="Unassembled WGS sequence"/>
</dbReference>
<gene>
    <name evidence="4" type="ORF">N321_06812</name>
</gene>
<comment type="similarity">
    <text evidence="2">Belongs to the PKI family.</text>
</comment>
<dbReference type="PANTHER" id="PTHR15416">
    <property type="entry name" value="CAMP-DEPENDENT PROTEIN KINASE INHIBITOR/PKI"/>
    <property type="match status" value="1"/>
</dbReference>
<evidence type="ECO:0000313" key="4">
    <source>
        <dbReference type="EMBL" id="KFZ53132.1"/>
    </source>
</evidence>
<sequence length="52" mass="5701">MEVESSTYTDFISCDRAGRRNAVHDIQLDATNISTRKLTEDLGDLTVKGAGE</sequence>